<evidence type="ECO:0000313" key="5">
    <source>
        <dbReference type="Proteomes" id="UP001497392"/>
    </source>
</evidence>
<dbReference type="Gene3D" id="3.40.50.300">
    <property type="entry name" value="P-loop containing nucleotide triphosphate hydrolases"/>
    <property type="match status" value="1"/>
</dbReference>
<feature type="compositionally biased region" description="Low complexity" evidence="1">
    <location>
        <begin position="28"/>
        <end position="41"/>
    </location>
</feature>
<dbReference type="InterPro" id="IPR007694">
    <property type="entry name" value="DNA_helicase_DnaB-like_C"/>
</dbReference>
<dbReference type="Gene3D" id="3.40.1360.10">
    <property type="match status" value="1"/>
</dbReference>
<evidence type="ECO:0000259" key="2">
    <source>
        <dbReference type="PROSITE" id="PS50880"/>
    </source>
</evidence>
<evidence type="ECO:0000256" key="1">
    <source>
        <dbReference type="SAM" id="MobiDB-lite"/>
    </source>
</evidence>
<evidence type="ECO:0000313" key="4">
    <source>
        <dbReference type="EMBL" id="CAL5222503.1"/>
    </source>
</evidence>
<proteinExistence type="predicted"/>
<name>A0ABP1FRD9_9CHLO</name>
<reference evidence="4 5" key="1">
    <citation type="submission" date="2024-06" db="EMBL/GenBank/DDBJ databases">
        <authorList>
            <person name="Kraege A."/>
            <person name="Thomma B."/>
        </authorList>
    </citation>
    <scope>NUCLEOTIDE SEQUENCE [LARGE SCALE GENOMIC DNA]</scope>
</reference>
<dbReference type="SUPFAM" id="SSF52540">
    <property type="entry name" value="P-loop containing nucleoside triphosphate hydrolases"/>
    <property type="match status" value="1"/>
</dbReference>
<protein>
    <submittedName>
        <fullName evidence="4">G4877 protein</fullName>
    </submittedName>
</protein>
<dbReference type="SMART" id="SM00493">
    <property type="entry name" value="TOPRIM"/>
    <property type="match status" value="1"/>
</dbReference>
<dbReference type="PROSITE" id="PS51199">
    <property type="entry name" value="SF4_HELICASE"/>
    <property type="match status" value="1"/>
</dbReference>
<dbReference type="InterPro" id="IPR027032">
    <property type="entry name" value="Twinkle-like"/>
</dbReference>
<dbReference type="Pfam" id="PF03796">
    <property type="entry name" value="DnaB_C"/>
    <property type="match status" value="1"/>
</dbReference>
<dbReference type="PANTHER" id="PTHR12873">
    <property type="entry name" value="T7-LIKE MITOCHONDRIAL DNA HELICASE"/>
    <property type="match status" value="1"/>
</dbReference>
<comment type="caution">
    <text evidence="4">The sequence shown here is derived from an EMBL/GenBank/DDBJ whole genome shotgun (WGS) entry which is preliminary data.</text>
</comment>
<keyword evidence="5" id="KW-1185">Reference proteome</keyword>
<dbReference type="PROSITE" id="PS50880">
    <property type="entry name" value="TOPRIM"/>
    <property type="match status" value="1"/>
</dbReference>
<dbReference type="InterPro" id="IPR034154">
    <property type="entry name" value="TOPRIM_DnaG/twinkle"/>
</dbReference>
<feature type="domain" description="Toprim" evidence="2">
    <location>
        <begin position="347"/>
        <end position="446"/>
    </location>
</feature>
<organism evidence="4 5">
    <name type="scientific">Coccomyxa viridis</name>
    <dbReference type="NCBI Taxonomy" id="1274662"/>
    <lineage>
        <taxon>Eukaryota</taxon>
        <taxon>Viridiplantae</taxon>
        <taxon>Chlorophyta</taxon>
        <taxon>core chlorophytes</taxon>
        <taxon>Trebouxiophyceae</taxon>
        <taxon>Trebouxiophyceae incertae sedis</taxon>
        <taxon>Coccomyxaceae</taxon>
        <taxon>Coccomyxa</taxon>
    </lineage>
</organism>
<dbReference type="CDD" id="cd01029">
    <property type="entry name" value="TOPRIM_primases"/>
    <property type="match status" value="1"/>
</dbReference>
<dbReference type="EMBL" id="CAXHTA020000007">
    <property type="protein sequence ID" value="CAL5222503.1"/>
    <property type="molecule type" value="Genomic_DNA"/>
</dbReference>
<feature type="compositionally biased region" description="Polar residues" evidence="1">
    <location>
        <begin position="138"/>
        <end position="147"/>
    </location>
</feature>
<feature type="compositionally biased region" description="Basic and acidic residues" evidence="1">
    <location>
        <begin position="59"/>
        <end position="71"/>
    </location>
</feature>
<feature type="compositionally biased region" description="Low complexity" evidence="1">
    <location>
        <begin position="12"/>
        <end position="21"/>
    </location>
</feature>
<dbReference type="SUPFAM" id="SSF56731">
    <property type="entry name" value="DNA primase core"/>
    <property type="match status" value="1"/>
</dbReference>
<accession>A0ABP1FRD9</accession>
<gene>
    <name evidence="4" type="primary">g4877</name>
    <name evidence="4" type="ORF">VP750_LOCUS4162</name>
</gene>
<feature type="domain" description="SF4 helicase" evidence="3">
    <location>
        <begin position="530"/>
        <end position="801"/>
    </location>
</feature>
<dbReference type="Pfam" id="PF13662">
    <property type="entry name" value="Toprim_4"/>
    <property type="match status" value="1"/>
</dbReference>
<dbReference type="InterPro" id="IPR006171">
    <property type="entry name" value="TOPRIM_dom"/>
</dbReference>
<feature type="region of interest" description="Disordered" evidence="1">
    <location>
        <begin position="463"/>
        <end position="483"/>
    </location>
</feature>
<feature type="region of interest" description="Disordered" evidence="1">
    <location>
        <begin position="232"/>
        <end position="270"/>
    </location>
</feature>
<evidence type="ECO:0000259" key="3">
    <source>
        <dbReference type="PROSITE" id="PS51199"/>
    </source>
</evidence>
<dbReference type="Proteomes" id="UP001497392">
    <property type="component" value="Unassembled WGS sequence"/>
</dbReference>
<dbReference type="PANTHER" id="PTHR12873:SF0">
    <property type="entry name" value="TWINKLE MTDNA HELICASE"/>
    <property type="match status" value="1"/>
</dbReference>
<feature type="region of interest" description="Disordered" evidence="1">
    <location>
        <begin position="1"/>
        <end position="162"/>
    </location>
</feature>
<dbReference type="InterPro" id="IPR027417">
    <property type="entry name" value="P-loop_NTPase"/>
</dbReference>
<sequence length="802" mass="88335">MFASGTARECLTESLTSLTSTPKLVRPRTSLSRGRSLGTRSALPQLDSTRGGAGGLQAKEQEKRSDSRSSRDSSLPPHLFQRTAKAPLQRDPAGLSRLAPLSPEQSATLDSGTPWQGSQDQPGSGRADSDRQQAAPHLSQSPKTQAQSDEDPGLRASTGSRSTIRDLLSSHGIYLKSYAPGQYTALICPRCKGGSSSEESLSVKIEDDSQSAAWCCHRGTCGWASGCSLSGGSPAAPGHAERKAKSSESGLVSMGRKRKEEVAKRPNTSNLRPLSQRLKDYFAARGISEATLERNCVRETPQGDIAFLYFRDGEVINIKYRSLDKRFWQAPGAEKILYGLDDVRDSGEIIVVEGEMDKLALEEAGVRNVVSVPDGAPSRVKEGDLPPPEEDTKYLYLWNCRAILDQAVRIVLATDSDLPGQALADELSRRLGRDRCWKVRWPASTAAKANVLGLEEGDLAEGSVQSSATAADLQGEASDDGGRKDANEVLMKDGHEALRQCLAGAEAYPIRGLFRFSDFLDEIWNLYDNEDTAGHAMSTGWKEVDQFYRVVPGELSIVTGVPNSGKSEWIDALICNLAMRHGWSFALCSMEKKVKDHARQLLEKYVGKPFLDPEQARYGDEGSRMGAEDVEEGLAWLDDRFHVIRYEDDELPSVDWVLDLARAAVLRYGIRGLVIDPYNELDHQRPLHMTETEYVSQMLTKIKRFAQHNDVHVWFVAHPRQLQGWRGEPPNLYDISGSAHFINKADNGIVIHRNRDPEKGALKHVKVLIRKVRNKAAGTIGDCTLEYDRATGRYYDVSGAQA</sequence>
<feature type="compositionally biased region" description="Polar residues" evidence="1">
    <location>
        <begin position="103"/>
        <end position="122"/>
    </location>
</feature>